<dbReference type="PROSITE" id="PS51866">
    <property type="entry name" value="MOP"/>
    <property type="match status" value="1"/>
</dbReference>
<dbReference type="GO" id="GO:0140359">
    <property type="term" value="F:ABC-type transporter activity"/>
    <property type="evidence" value="ECO:0007669"/>
    <property type="project" value="InterPro"/>
</dbReference>
<feature type="domain" description="Mop" evidence="11">
    <location>
        <begin position="294"/>
        <end position="358"/>
    </location>
</feature>
<dbReference type="InterPro" id="IPR050334">
    <property type="entry name" value="Molybdenum_import_ModC"/>
</dbReference>
<dbReference type="AlphaFoldDB" id="A0A916SMK3"/>
<name>A0A916SMK3_9BURK</name>
<evidence type="ECO:0000313" key="13">
    <source>
        <dbReference type="Proteomes" id="UP000620596"/>
    </source>
</evidence>
<evidence type="ECO:0000256" key="5">
    <source>
        <dbReference type="ARBA" id="ARBA00022741"/>
    </source>
</evidence>
<dbReference type="GO" id="GO:0016020">
    <property type="term" value="C:membrane"/>
    <property type="evidence" value="ECO:0007669"/>
    <property type="project" value="InterPro"/>
</dbReference>
<dbReference type="SMART" id="SM00382">
    <property type="entry name" value="AAA"/>
    <property type="match status" value="1"/>
</dbReference>
<evidence type="ECO:0000259" key="11">
    <source>
        <dbReference type="PROSITE" id="PS51866"/>
    </source>
</evidence>
<evidence type="ECO:0000256" key="6">
    <source>
        <dbReference type="ARBA" id="ARBA00022840"/>
    </source>
</evidence>
<evidence type="ECO:0000256" key="3">
    <source>
        <dbReference type="ARBA" id="ARBA00022505"/>
    </source>
</evidence>
<keyword evidence="8" id="KW-0472">Membrane</keyword>
<dbReference type="InterPro" id="IPR003593">
    <property type="entry name" value="AAA+_ATPase"/>
</dbReference>
<dbReference type="EMBL" id="BMIG01000013">
    <property type="protein sequence ID" value="GGB08340.1"/>
    <property type="molecule type" value="Genomic_DNA"/>
</dbReference>
<keyword evidence="13" id="KW-1185">Reference proteome</keyword>
<dbReference type="Pfam" id="PF00005">
    <property type="entry name" value="ABC_tran"/>
    <property type="match status" value="1"/>
</dbReference>
<organism evidence="12 13">
    <name type="scientific">Polaromonas eurypsychrophila</name>
    <dbReference type="NCBI Taxonomy" id="1614635"/>
    <lineage>
        <taxon>Bacteria</taxon>
        <taxon>Pseudomonadati</taxon>
        <taxon>Pseudomonadota</taxon>
        <taxon>Betaproteobacteria</taxon>
        <taxon>Burkholderiales</taxon>
        <taxon>Comamonadaceae</taxon>
        <taxon>Polaromonas</taxon>
    </lineage>
</organism>
<dbReference type="InterPro" id="IPR008995">
    <property type="entry name" value="Mo/tungstate-bd_C_term_dom"/>
</dbReference>
<dbReference type="InterPro" id="IPR005116">
    <property type="entry name" value="Transp-assoc_OB_typ1"/>
</dbReference>
<protein>
    <submittedName>
        <fullName evidence="12">Molybdenum import ATP-binding protein ModC</fullName>
    </submittedName>
</protein>
<evidence type="ECO:0000256" key="9">
    <source>
        <dbReference type="PROSITE-ProRule" id="PRU01213"/>
    </source>
</evidence>
<dbReference type="PANTHER" id="PTHR43514:SF10">
    <property type="entry name" value="MOLYBDENUM IMPORT ATP-BINDING PROTEIN MODC 2"/>
    <property type="match status" value="1"/>
</dbReference>
<comment type="caution">
    <text evidence="12">The sequence shown here is derived from an EMBL/GenBank/DDBJ whole genome shotgun (WGS) entry which is preliminary data.</text>
</comment>
<evidence type="ECO:0000256" key="8">
    <source>
        <dbReference type="ARBA" id="ARBA00023136"/>
    </source>
</evidence>
<evidence type="ECO:0000256" key="7">
    <source>
        <dbReference type="ARBA" id="ARBA00022967"/>
    </source>
</evidence>
<dbReference type="Gene3D" id="2.40.50.100">
    <property type="match status" value="1"/>
</dbReference>
<dbReference type="GO" id="GO:0015098">
    <property type="term" value="F:molybdate ion transmembrane transporter activity"/>
    <property type="evidence" value="ECO:0007669"/>
    <property type="project" value="InterPro"/>
</dbReference>
<accession>A0A916SMK3</accession>
<evidence type="ECO:0000256" key="2">
    <source>
        <dbReference type="ARBA" id="ARBA00022475"/>
    </source>
</evidence>
<dbReference type="InterPro" id="IPR004606">
    <property type="entry name" value="Mop_domain"/>
</dbReference>
<keyword evidence="5" id="KW-0547">Nucleotide-binding</keyword>
<dbReference type="InterPro" id="IPR027417">
    <property type="entry name" value="P-loop_NTPase"/>
</dbReference>
<evidence type="ECO:0000256" key="4">
    <source>
        <dbReference type="ARBA" id="ARBA00022519"/>
    </source>
</evidence>
<evidence type="ECO:0000313" key="12">
    <source>
        <dbReference type="EMBL" id="GGB08340.1"/>
    </source>
</evidence>
<dbReference type="InterPro" id="IPR011868">
    <property type="entry name" value="ModC_ABC_ATP-bd"/>
</dbReference>
<sequence>MSGITAVFRQAYKDFSLDVALDLPGRGVTAFFGVSGSGKSTLLRCIAGLERARSGQLVVSGEVWQDDASGVFMPVHRRPLGLVFQDASLFAHLDVRRNLDYGRSRVPAAQRRVSLEQAVELLGIEPLMERRPDTLSGGERQRVAIARALATSPSLLLMDEPLASLDLQRKADVLPYLEKLHAELDIPILYVSHAPDEVARLADHLVLLEAGRVTAAGPTRELMTRLDLPLAHGDAAAAVIEATVTHLEPAWQLSHLEFPGGQISLPSQALQPGQKVRVRIQARDISLSLQRQEGSSVLNVFAAIVTGLADDSPGQLMVSLDAGGSTLLARITRKSAAALQLQPGSAVFAQVKGVAVLG</sequence>
<dbReference type="PROSITE" id="PS50893">
    <property type="entry name" value="ABC_TRANSPORTER_2"/>
    <property type="match status" value="1"/>
</dbReference>
<dbReference type="SUPFAM" id="SSF52540">
    <property type="entry name" value="P-loop containing nucleoside triphosphate hydrolases"/>
    <property type="match status" value="1"/>
</dbReference>
<dbReference type="PROSITE" id="PS00211">
    <property type="entry name" value="ABC_TRANSPORTER_1"/>
    <property type="match status" value="1"/>
</dbReference>
<dbReference type="PANTHER" id="PTHR43514">
    <property type="entry name" value="ABC TRANSPORTER I FAMILY MEMBER 10"/>
    <property type="match status" value="1"/>
</dbReference>
<keyword evidence="6 12" id="KW-0067">ATP-binding</keyword>
<dbReference type="RefSeq" id="WP_188709469.1">
    <property type="nucleotide sequence ID" value="NZ_BMIG01000013.1"/>
</dbReference>
<evidence type="ECO:0000256" key="1">
    <source>
        <dbReference type="ARBA" id="ARBA00022448"/>
    </source>
</evidence>
<dbReference type="SUPFAM" id="SSF50331">
    <property type="entry name" value="MOP-like"/>
    <property type="match status" value="1"/>
</dbReference>
<keyword evidence="3 9" id="KW-0500">Molybdenum</keyword>
<dbReference type="GO" id="GO:0016887">
    <property type="term" value="F:ATP hydrolysis activity"/>
    <property type="evidence" value="ECO:0007669"/>
    <property type="project" value="InterPro"/>
</dbReference>
<dbReference type="GO" id="GO:0005524">
    <property type="term" value="F:ATP binding"/>
    <property type="evidence" value="ECO:0007669"/>
    <property type="project" value="UniProtKB-KW"/>
</dbReference>
<evidence type="ECO:0000259" key="10">
    <source>
        <dbReference type="PROSITE" id="PS50893"/>
    </source>
</evidence>
<dbReference type="NCBIfam" id="TIGR02142">
    <property type="entry name" value="modC_ABC"/>
    <property type="match status" value="1"/>
</dbReference>
<reference evidence="12" key="2">
    <citation type="submission" date="2020-09" db="EMBL/GenBank/DDBJ databases">
        <authorList>
            <person name="Sun Q."/>
            <person name="Zhou Y."/>
        </authorList>
    </citation>
    <scope>NUCLEOTIDE SEQUENCE</scope>
    <source>
        <strain evidence="12">CGMCC 1.15322</strain>
    </source>
</reference>
<keyword evidence="1" id="KW-0813">Transport</keyword>
<gene>
    <name evidence="12" type="primary">modC</name>
    <name evidence="12" type="ORF">GCM10011496_31560</name>
</gene>
<dbReference type="Gene3D" id="3.40.50.300">
    <property type="entry name" value="P-loop containing nucleotide triphosphate hydrolases"/>
    <property type="match status" value="1"/>
</dbReference>
<keyword evidence="7" id="KW-1278">Translocase</keyword>
<dbReference type="Proteomes" id="UP000620596">
    <property type="component" value="Unassembled WGS sequence"/>
</dbReference>
<dbReference type="InterPro" id="IPR003439">
    <property type="entry name" value="ABC_transporter-like_ATP-bd"/>
</dbReference>
<dbReference type="Pfam" id="PF03459">
    <property type="entry name" value="TOBE"/>
    <property type="match status" value="1"/>
</dbReference>
<proteinExistence type="predicted"/>
<reference evidence="12" key="1">
    <citation type="journal article" date="2014" name="Int. J. Syst. Evol. Microbiol.">
        <title>Complete genome sequence of Corynebacterium casei LMG S-19264T (=DSM 44701T), isolated from a smear-ripened cheese.</title>
        <authorList>
            <consortium name="US DOE Joint Genome Institute (JGI-PGF)"/>
            <person name="Walter F."/>
            <person name="Albersmeier A."/>
            <person name="Kalinowski J."/>
            <person name="Ruckert C."/>
        </authorList>
    </citation>
    <scope>NUCLEOTIDE SEQUENCE</scope>
    <source>
        <strain evidence="12">CGMCC 1.15322</strain>
    </source>
</reference>
<keyword evidence="4" id="KW-0997">Cell inner membrane</keyword>
<feature type="domain" description="ABC transporter" evidence="10">
    <location>
        <begin position="1"/>
        <end position="235"/>
    </location>
</feature>
<dbReference type="InterPro" id="IPR017871">
    <property type="entry name" value="ABC_transporter-like_CS"/>
</dbReference>
<keyword evidence="2" id="KW-1003">Cell membrane</keyword>